<feature type="binding site" evidence="10">
    <location>
        <position position="241"/>
    </location>
    <ligand>
        <name>ATP</name>
        <dbReference type="ChEBI" id="CHEBI:30616"/>
        <note>ligand shared between two neighboring subunits</note>
    </ligand>
</feature>
<proteinExistence type="inferred from homology"/>
<comment type="function">
    <text evidence="10">Catalyzes the formation of S-adenosylmethionine (AdoMet) from methionine and ATP. The overall synthetic reaction is composed of two sequential steps, AdoMet formation and the subsequent tripolyphosphate hydrolysis which occurs prior to release of AdoMet from the enzyme.</text>
</comment>
<reference evidence="17" key="2">
    <citation type="journal article" date="2020" name="Cell Host Microbe">
        <title>Functional and Genomic Variation between Human-Derived Isolates of Lachnospiraceae Reveals Inter- and Intra-Species Diversity.</title>
        <authorList>
            <person name="Sorbara M.T."/>
            <person name="Littmann E.R."/>
            <person name="Fontana E."/>
            <person name="Moody T.U."/>
            <person name="Kohout C.E."/>
            <person name="Gjonbalaj M."/>
            <person name="Eaton V."/>
            <person name="Seok R."/>
            <person name="Leiner I.M."/>
            <person name="Pamer E.G."/>
        </authorList>
    </citation>
    <scope>NUCLEOTIDE SEQUENCE</scope>
    <source>
        <strain evidence="17">MSK.22.53</strain>
    </source>
</reference>
<evidence type="ECO:0000256" key="4">
    <source>
        <dbReference type="ARBA" id="ARBA00022679"/>
    </source>
</evidence>
<dbReference type="GO" id="GO:0006556">
    <property type="term" value="P:S-adenosylmethionine biosynthetic process"/>
    <property type="evidence" value="ECO:0007669"/>
    <property type="project" value="UniProtKB-UniRule"/>
</dbReference>
<feature type="binding site" description="in other chain" evidence="10">
    <location>
        <position position="55"/>
    </location>
    <ligand>
        <name>L-methionine</name>
        <dbReference type="ChEBI" id="CHEBI:57844"/>
        <note>ligand shared between two neighboring subunits</note>
    </ligand>
</feature>
<keyword evidence="9 10" id="KW-0630">Potassium</keyword>
<feature type="binding site" description="in other chain" evidence="10">
    <location>
        <begin position="247"/>
        <end position="248"/>
    </location>
    <ligand>
        <name>ATP</name>
        <dbReference type="ChEBI" id="CHEBI:30616"/>
        <note>ligand shared between two neighboring subunits</note>
    </ligand>
</feature>
<evidence type="ECO:0000256" key="7">
    <source>
        <dbReference type="ARBA" id="ARBA00022840"/>
    </source>
</evidence>
<keyword evidence="8 10" id="KW-0460">Magnesium</keyword>
<comment type="cofactor">
    <cofactor evidence="10">
        <name>Mg(2+)</name>
        <dbReference type="ChEBI" id="CHEBI:18420"/>
    </cofactor>
    <text evidence="10">Binds 2 divalent ions per subunit.</text>
</comment>
<evidence type="ECO:0000313" key="19">
    <source>
        <dbReference type="Proteomes" id="UP000283981"/>
    </source>
</evidence>
<feature type="binding site" description="in other chain" evidence="10">
    <location>
        <position position="14"/>
    </location>
    <ligand>
        <name>ATP</name>
        <dbReference type="ChEBI" id="CHEBI:30616"/>
        <note>ligand shared between two neighboring subunits</note>
    </ligand>
</feature>
<dbReference type="InterPro" id="IPR022630">
    <property type="entry name" value="S-AdoMet_synt_C"/>
</dbReference>
<evidence type="ECO:0000256" key="11">
    <source>
        <dbReference type="RuleBase" id="RU000542"/>
    </source>
</evidence>
<keyword evidence="10" id="KW-0963">Cytoplasm</keyword>
<dbReference type="RefSeq" id="WP_117636804.1">
    <property type="nucleotide sequence ID" value="NZ_BAABXJ010000001.1"/>
</dbReference>
<gene>
    <name evidence="10 16" type="primary">metK</name>
    <name evidence="18" type="ORF">DW243_03825</name>
    <name evidence="17" type="ORF">G4958_14905</name>
    <name evidence="16" type="ORF">O4N78_08640</name>
</gene>
<feature type="binding site" description="in other chain" evidence="10">
    <location>
        <position position="91"/>
    </location>
    <ligand>
        <name>L-methionine</name>
        <dbReference type="ChEBI" id="CHEBI:57844"/>
        <note>ligand shared between two neighboring subunits</note>
    </ligand>
</feature>
<dbReference type="GO" id="GO:0005524">
    <property type="term" value="F:ATP binding"/>
    <property type="evidence" value="ECO:0007669"/>
    <property type="project" value="UniProtKB-UniRule"/>
</dbReference>
<dbReference type="EMBL" id="QRIS01000005">
    <property type="protein sequence ID" value="RHG87247.1"/>
    <property type="molecule type" value="Genomic_DNA"/>
</dbReference>
<dbReference type="PANTHER" id="PTHR11964">
    <property type="entry name" value="S-ADENOSYLMETHIONINE SYNTHETASE"/>
    <property type="match status" value="1"/>
</dbReference>
<dbReference type="CDD" id="cd18079">
    <property type="entry name" value="S-AdoMet_synt"/>
    <property type="match status" value="1"/>
</dbReference>
<dbReference type="InterPro" id="IPR022631">
    <property type="entry name" value="ADOMET_SYNTHASE_CS"/>
</dbReference>
<keyword evidence="5 10" id="KW-0479">Metal-binding</keyword>
<comment type="catalytic activity">
    <reaction evidence="10">
        <text>L-methionine + ATP + H2O = S-adenosyl-L-methionine + phosphate + diphosphate</text>
        <dbReference type="Rhea" id="RHEA:21080"/>
        <dbReference type="ChEBI" id="CHEBI:15377"/>
        <dbReference type="ChEBI" id="CHEBI:30616"/>
        <dbReference type="ChEBI" id="CHEBI:33019"/>
        <dbReference type="ChEBI" id="CHEBI:43474"/>
        <dbReference type="ChEBI" id="CHEBI:57844"/>
        <dbReference type="ChEBI" id="CHEBI:59789"/>
        <dbReference type="EC" id="2.5.1.6"/>
    </reaction>
</comment>
<dbReference type="Pfam" id="PF00438">
    <property type="entry name" value="S-AdoMet_synt_N"/>
    <property type="match status" value="1"/>
</dbReference>
<keyword evidence="3 10" id="KW-0554">One-carbon metabolism</keyword>
<dbReference type="Proteomes" id="UP001296643">
    <property type="component" value="Unassembled WGS sequence"/>
</dbReference>
<feature type="binding site" description="in other chain" evidence="10">
    <location>
        <begin position="232"/>
        <end position="233"/>
    </location>
    <ligand>
        <name>ATP</name>
        <dbReference type="ChEBI" id="CHEBI:30616"/>
        <note>ligand shared between two neighboring subunits</note>
    </ligand>
</feature>
<evidence type="ECO:0000256" key="5">
    <source>
        <dbReference type="ARBA" id="ARBA00022723"/>
    </source>
</evidence>
<evidence type="ECO:0000259" key="15">
    <source>
        <dbReference type="Pfam" id="PF02773"/>
    </source>
</evidence>
<evidence type="ECO:0000256" key="2">
    <source>
        <dbReference type="ARBA" id="ARBA00009685"/>
    </source>
</evidence>
<protein>
    <recommendedName>
        <fullName evidence="10">S-adenosylmethionine synthase</fullName>
        <shortName evidence="10">AdoMet synthase</shortName>
        <ecNumber evidence="10">2.5.1.6</ecNumber>
    </recommendedName>
    <alternativeName>
        <fullName evidence="10">MAT</fullName>
    </alternativeName>
    <alternativeName>
        <fullName evidence="10">Methionine adenosyltransferase</fullName>
    </alternativeName>
</protein>
<dbReference type="Proteomes" id="UP001149331">
    <property type="component" value="Unassembled WGS sequence"/>
</dbReference>
<dbReference type="Proteomes" id="UP000283981">
    <property type="component" value="Unassembled WGS sequence"/>
</dbReference>
<dbReference type="GO" id="GO:0000287">
    <property type="term" value="F:magnesium ion binding"/>
    <property type="evidence" value="ECO:0007669"/>
    <property type="project" value="UniProtKB-UniRule"/>
</dbReference>
<feature type="binding site" description="in other chain" evidence="10">
    <location>
        <begin position="166"/>
        <end position="168"/>
    </location>
    <ligand>
        <name>ATP</name>
        <dbReference type="ChEBI" id="CHEBI:30616"/>
        <note>ligand shared between two neighboring subunits</note>
    </ligand>
</feature>
<feature type="domain" description="S-adenosylmethionine synthetase C-terminal" evidence="15">
    <location>
        <begin position="235"/>
        <end position="373"/>
    </location>
</feature>
<comment type="similarity">
    <text evidence="2 10 12">Belongs to the AdoMet synthase family.</text>
</comment>
<feature type="binding site" evidence="10">
    <location>
        <position position="241"/>
    </location>
    <ligand>
        <name>L-methionine</name>
        <dbReference type="ChEBI" id="CHEBI:57844"/>
        <note>ligand shared between two neighboring subunits</note>
    </ligand>
</feature>
<dbReference type="PIRSF" id="PIRSF000497">
    <property type="entry name" value="MAT"/>
    <property type="match status" value="1"/>
</dbReference>
<dbReference type="EMBL" id="JAAIRM010000036">
    <property type="protein sequence ID" value="NSI20599.1"/>
    <property type="molecule type" value="Genomic_DNA"/>
</dbReference>
<sequence length="385" mass="41824">MKRFYTAESVTEGHPDKLSDLIADSILDECLKGDPEARVACEVLATKGTVLLAGEITSKYEPDVLAVAEDVVEKVGYQAGEILFDALIHQQSPDIAQGVQNSMESRKQHAAGEEWKMGAGDQGVMTGYACSETKQFLPLPVVLAHRIVRELSACRISEYIQGLLPDGKAQVTVEYEDGKPVRLDTVIVSCQHVEEKSKKDLEREIRQKVLRPALRMLPPDEDTRILINPSGKFVVGGLDADTGLTGRKLMVDCYGSIAPHGGGAFSGKDATKVDRSGAYMARYIAKNMVAAGLAEKCLVSLAYAIGVAEPVMVQVDTFGTGTVCADDCLAAAIPLVFGLTPKQIIDHFKLQRPIYGQTAVFGHFGRKEFPWERTDKVEALRSALL</sequence>
<dbReference type="GO" id="GO:0005737">
    <property type="term" value="C:cytoplasm"/>
    <property type="evidence" value="ECO:0007669"/>
    <property type="project" value="UniProtKB-SubCell"/>
</dbReference>
<dbReference type="InterPro" id="IPR022629">
    <property type="entry name" value="S-AdoMet_synt_central"/>
</dbReference>
<dbReference type="InterPro" id="IPR022636">
    <property type="entry name" value="S-AdoMet_synthetase_sfam"/>
</dbReference>
<dbReference type="GO" id="GO:0004478">
    <property type="term" value="F:methionine adenosyltransferase activity"/>
    <property type="evidence" value="ECO:0007669"/>
    <property type="project" value="UniProtKB-UniRule"/>
</dbReference>
<dbReference type="SUPFAM" id="SSF55973">
    <property type="entry name" value="S-adenosylmethionine synthetase"/>
    <property type="match status" value="3"/>
</dbReference>
<evidence type="ECO:0000256" key="10">
    <source>
        <dbReference type="HAMAP-Rule" id="MF_00086"/>
    </source>
</evidence>
<feature type="binding site" evidence="10">
    <location>
        <position position="16"/>
    </location>
    <ligand>
        <name>Mg(2+)</name>
        <dbReference type="ChEBI" id="CHEBI:18420"/>
    </ligand>
</feature>
<dbReference type="GO" id="GO:0006730">
    <property type="term" value="P:one-carbon metabolic process"/>
    <property type="evidence" value="ECO:0007669"/>
    <property type="project" value="UniProtKB-KW"/>
</dbReference>
<dbReference type="PROSITE" id="PS00377">
    <property type="entry name" value="ADOMET_SYNTHASE_2"/>
    <property type="match status" value="1"/>
</dbReference>
<feature type="domain" description="S-adenosylmethionine synthetase central" evidence="14">
    <location>
        <begin position="117"/>
        <end position="233"/>
    </location>
</feature>
<reference evidence="17" key="3">
    <citation type="submission" date="2020-02" db="EMBL/GenBank/DDBJ databases">
        <authorList>
            <person name="Littmann E."/>
            <person name="Sorbara M."/>
        </authorList>
    </citation>
    <scope>NUCLEOTIDE SEQUENCE</scope>
    <source>
        <strain evidence="17">MSK.22.53</strain>
    </source>
</reference>
<evidence type="ECO:0000259" key="14">
    <source>
        <dbReference type="Pfam" id="PF02772"/>
    </source>
</evidence>
<dbReference type="Pfam" id="PF02773">
    <property type="entry name" value="S-AdoMet_synt_C"/>
    <property type="match status" value="1"/>
</dbReference>
<dbReference type="EMBL" id="JAPZEG010000009">
    <property type="protein sequence ID" value="MDE1203632.1"/>
    <property type="molecule type" value="Genomic_DNA"/>
</dbReference>
<dbReference type="Gene3D" id="3.30.300.10">
    <property type="match status" value="3"/>
</dbReference>
<dbReference type="HAMAP" id="MF_00086">
    <property type="entry name" value="S_AdoMet_synth1"/>
    <property type="match status" value="1"/>
</dbReference>
<comment type="pathway">
    <text evidence="1 10">Amino-acid biosynthesis; S-adenosyl-L-methionine biosynthesis; S-adenosyl-L-methionine from L-methionine: step 1/1.</text>
</comment>
<evidence type="ECO:0000256" key="12">
    <source>
        <dbReference type="RuleBase" id="RU004462"/>
    </source>
</evidence>
<evidence type="ECO:0000256" key="9">
    <source>
        <dbReference type="ARBA" id="ARBA00022958"/>
    </source>
</evidence>
<dbReference type="InterPro" id="IPR002133">
    <property type="entry name" value="S-AdoMet_synthetase"/>
</dbReference>
<accession>A0A3E4K2T4</accession>
<comment type="cofactor">
    <cofactor evidence="10">
        <name>K(+)</name>
        <dbReference type="ChEBI" id="CHEBI:29103"/>
    </cofactor>
    <text evidence="10">Binds 1 potassium ion per subunit.</text>
</comment>
<dbReference type="InterPro" id="IPR022628">
    <property type="entry name" value="S-AdoMet_synt_N"/>
</dbReference>
<dbReference type="EC" id="2.5.1.6" evidence="10"/>
<dbReference type="Pfam" id="PF02772">
    <property type="entry name" value="S-AdoMet_synt_M"/>
    <property type="match status" value="1"/>
</dbReference>
<keyword evidence="6 10" id="KW-0547">Nucleotide-binding</keyword>
<evidence type="ECO:0000256" key="3">
    <source>
        <dbReference type="ARBA" id="ARBA00022563"/>
    </source>
</evidence>
<comment type="subcellular location">
    <subcellularLocation>
        <location evidence="10 11">Cytoplasm</location>
    </subcellularLocation>
</comment>
<evidence type="ECO:0000313" key="17">
    <source>
        <dbReference type="EMBL" id="NSI20599.1"/>
    </source>
</evidence>
<dbReference type="AlphaFoldDB" id="A0A3E4K2T4"/>
<comment type="caution">
    <text evidence="18">The sequence shown here is derived from an EMBL/GenBank/DDBJ whole genome shotgun (WGS) entry which is preliminary data.</text>
</comment>
<feature type="binding site" evidence="10">
    <location>
        <position position="42"/>
    </location>
    <ligand>
        <name>K(+)</name>
        <dbReference type="ChEBI" id="CHEBI:29103"/>
    </ligand>
</feature>
<evidence type="ECO:0000256" key="6">
    <source>
        <dbReference type="ARBA" id="ARBA00022741"/>
    </source>
</evidence>
<dbReference type="FunFam" id="3.30.300.10:FF:000003">
    <property type="entry name" value="S-adenosylmethionine synthase"/>
    <property type="match status" value="1"/>
</dbReference>
<dbReference type="NCBIfam" id="TIGR01034">
    <property type="entry name" value="metK"/>
    <property type="match status" value="1"/>
</dbReference>
<keyword evidence="4 10" id="KW-0808">Transferase</keyword>
<feature type="region of interest" description="Flexible loop" evidence="10">
    <location>
        <begin position="91"/>
        <end position="101"/>
    </location>
</feature>
<feature type="binding site" description="in other chain" evidence="10">
    <location>
        <position position="272"/>
    </location>
    <ligand>
        <name>L-methionine</name>
        <dbReference type="ChEBI" id="CHEBI:57844"/>
        <note>ligand shared between two neighboring subunits</note>
    </ligand>
</feature>
<evidence type="ECO:0000313" key="18">
    <source>
        <dbReference type="EMBL" id="RHG87247.1"/>
    </source>
</evidence>
<organism evidence="18 19">
    <name type="scientific">Mediterraneibacter gnavus</name>
    <name type="common">Ruminococcus gnavus</name>
    <dbReference type="NCBI Taxonomy" id="33038"/>
    <lineage>
        <taxon>Bacteria</taxon>
        <taxon>Bacillati</taxon>
        <taxon>Bacillota</taxon>
        <taxon>Clostridia</taxon>
        <taxon>Lachnospirales</taxon>
        <taxon>Lachnospiraceae</taxon>
        <taxon>Mediterraneibacter</taxon>
    </lineage>
</organism>
<reference evidence="18 19" key="1">
    <citation type="submission" date="2018-08" db="EMBL/GenBank/DDBJ databases">
        <title>A genome reference for cultivated species of the human gut microbiota.</title>
        <authorList>
            <person name="Zou Y."/>
            <person name="Xue W."/>
            <person name="Luo G."/>
        </authorList>
    </citation>
    <scope>NUCLEOTIDE SEQUENCE [LARGE SCALE GENOMIC DNA]</scope>
    <source>
        <strain evidence="18 19">AM21-18</strain>
    </source>
</reference>
<feature type="domain" description="S-adenosylmethionine synthetase N-terminal" evidence="13">
    <location>
        <begin position="3"/>
        <end position="86"/>
    </location>
</feature>
<feature type="binding site" evidence="10">
    <location>
        <position position="268"/>
    </location>
    <ligand>
        <name>ATP</name>
        <dbReference type="ChEBI" id="CHEBI:30616"/>
        <note>ligand shared between two neighboring subunits</note>
    </ligand>
</feature>
<dbReference type="UniPathway" id="UPA00315">
    <property type="reaction ID" value="UER00080"/>
</dbReference>
<evidence type="ECO:0000256" key="8">
    <source>
        <dbReference type="ARBA" id="ARBA00022842"/>
    </source>
</evidence>
<evidence type="ECO:0000256" key="1">
    <source>
        <dbReference type="ARBA" id="ARBA00005224"/>
    </source>
</evidence>
<keyword evidence="7 10" id="KW-0067">ATP-binding</keyword>
<dbReference type="PROSITE" id="PS00376">
    <property type="entry name" value="ADOMET_SYNTHASE_1"/>
    <property type="match status" value="1"/>
</dbReference>
<evidence type="ECO:0000313" key="16">
    <source>
        <dbReference type="EMBL" id="MDE1203632.1"/>
    </source>
</evidence>
<evidence type="ECO:0000259" key="13">
    <source>
        <dbReference type="Pfam" id="PF00438"/>
    </source>
</evidence>
<reference evidence="16" key="4">
    <citation type="submission" date="2022-12" db="EMBL/GenBank/DDBJ databases">
        <title>Genome of R. gnavus strain RSHDN_120.</title>
        <authorList>
            <person name="Abdugheni R."/>
        </authorList>
    </citation>
    <scope>NUCLEOTIDE SEQUENCE</scope>
    <source>
        <strain evidence="16">RSHDN_120</strain>
    </source>
</reference>
<comment type="subunit">
    <text evidence="10">Homotetramer; dimer of dimers.</text>
</comment>
<name>A0A3E4K2T4_MEDGN</name>
<feature type="binding site" evidence="10">
    <location>
        <position position="264"/>
    </location>
    <ligand>
        <name>ATP</name>
        <dbReference type="ChEBI" id="CHEBI:30616"/>
        <note>ligand shared between two neighboring subunits</note>
    </ligand>
</feature>